<evidence type="ECO:0000313" key="5">
    <source>
        <dbReference type="Proteomes" id="UP001163328"/>
    </source>
</evidence>
<dbReference type="SUPFAM" id="SSF56925">
    <property type="entry name" value="OMPA-like"/>
    <property type="match status" value="1"/>
</dbReference>
<feature type="signal peptide" evidence="2">
    <location>
        <begin position="1"/>
        <end position="18"/>
    </location>
</feature>
<evidence type="ECO:0000259" key="3">
    <source>
        <dbReference type="Pfam" id="PF13505"/>
    </source>
</evidence>
<accession>A0ABY6M3T1</accession>
<dbReference type="Gene3D" id="2.40.160.20">
    <property type="match status" value="1"/>
</dbReference>
<keyword evidence="5" id="KW-1185">Reference proteome</keyword>
<protein>
    <submittedName>
        <fullName evidence="4">Porin family protein</fullName>
    </submittedName>
</protein>
<feature type="chain" id="PRO_5047509203" evidence="2">
    <location>
        <begin position="19"/>
        <end position="189"/>
    </location>
</feature>
<sequence>MKKKLLQFALLITSLSFAQQATTNELEKASIGFNFGGTNNGTGYNLNIQRELNDKDWGIRVDFNYLAKQTNLSIINNNVSQKNRVRDQIYMVGAAVNYSFKNVISDPFYFYAYLGGHYSNQIFNYNKMVDCDCYKKPNPDHFGFYGGVELQYRFSNRFSLVAMYQLQQNFNSDIEKWQYLAGGGLKYNF</sequence>
<dbReference type="InterPro" id="IPR011250">
    <property type="entry name" value="OMP/PagP_B-barrel"/>
</dbReference>
<organism evidence="4 5">
    <name type="scientific">Flavobacterium agricola</name>
    <dbReference type="NCBI Taxonomy" id="2870839"/>
    <lineage>
        <taxon>Bacteria</taxon>
        <taxon>Pseudomonadati</taxon>
        <taxon>Bacteroidota</taxon>
        <taxon>Flavobacteriia</taxon>
        <taxon>Flavobacteriales</taxon>
        <taxon>Flavobacteriaceae</taxon>
        <taxon>Flavobacterium</taxon>
    </lineage>
</organism>
<name>A0ABY6M3T1_9FLAO</name>
<reference evidence="4" key="1">
    <citation type="submission" date="2021-08" db="EMBL/GenBank/DDBJ databases">
        <title>Flavobacterium sp. strain CC-SYL302.</title>
        <authorList>
            <person name="Lin S.-Y."/>
            <person name="Lee T.-H."/>
            <person name="Young C.-C."/>
        </authorList>
    </citation>
    <scope>NUCLEOTIDE SEQUENCE</scope>
    <source>
        <strain evidence="4">CC-SYL302</strain>
    </source>
</reference>
<evidence type="ECO:0000256" key="2">
    <source>
        <dbReference type="SAM" id="SignalP"/>
    </source>
</evidence>
<dbReference type="Pfam" id="PF13505">
    <property type="entry name" value="OMP_b-brl"/>
    <property type="match status" value="1"/>
</dbReference>
<dbReference type="InterPro" id="IPR027385">
    <property type="entry name" value="Beta-barrel_OMP"/>
</dbReference>
<dbReference type="EMBL" id="CP081495">
    <property type="protein sequence ID" value="UYW01688.1"/>
    <property type="molecule type" value="Genomic_DNA"/>
</dbReference>
<dbReference type="Proteomes" id="UP001163328">
    <property type="component" value="Chromosome"/>
</dbReference>
<evidence type="ECO:0000256" key="1">
    <source>
        <dbReference type="ARBA" id="ARBA00022729"/>
    </source>
</evidence>
<evidence type="ECO:0000313" key="4">
    <source>
        <dbReference type="EMBL" id="UYW01688.1"/>
    </source>
</evidence>
<dbReference type="RefSeq" id="WP_264434160.1">
    <property type="nucleotide sequence ID" value="NZ_CP081495.1"/>
</dbReference>
<keyword evidence="1 2" id="KW-0732">Signal</keyword>
<proteinExistence type="predicted"/>
<feature type="domain" description="Outer membrane protein beta-barrel" evidence="3">
    <location>
        <begin position="10"/>
        <end position="175"/>
    </location>
</feature>
<gene>
    <name evidence="4" type="ORF">K5I29_01815</name>
</gene>